<gene>
    <name evidence="2" type="ORF">PR048_028297</name>
</gene>
<dbReference type="InterPro" id="IPR012337">
    <property type="entry name" value="RNaseH-like_sf"/>
</dbReference>
<reference evidence="2 3" key="1">
    <citation type="submission" date="2023-02" db="EMBL/GenBank/DDBJ databases">
        <title>LHISI_Scaffold_Assembly.</title>
        <authorList>
            <person name="Stuart O.P."/>
            <person name="Cleave R."/>
            <person name="Magrath M.J.L."/>
            <person name="Mikheyev A.S."/>
        </authorList>
    </citation>
    <scope>NUCLEOTIDE SEQUENCE [LARGE SCALE GENOMIC DNA]</scope>
    <source>
        <strain evidence="2">Daus_M_001</strain>
        <tissue evidence="2">Leg muscle</tissue>
    </source>
</reference>
<feature type="compositionally biased region" description="Basic and acidic residues" evidence="1">
    <location>
        <begin position="1"/>
        <end position="11"/>
    </location>
</feature>
<dbReference type="SUPFAM" id="SSF53098">
    <property type="entry name" value="Ribonuclease H-like"/>
    <property type="match status" value="1"/>
</dbReference>
<sequence>MKQTKDLKEPKITAFFARKQKSDDDTLQKQQGRRDPPTSSLNMEQVAEEYVCGTQLSAATLSLVTTSFSQTMLVLVILETRCPTFVMMSISIRYVDFESHPHSVREDFIKFVKVIDLTGKWLSNTIVGVLEELGLSLDNLRSQRYDSGSNMSGAFKGTQSYVRVLQPLAIYVHCYNHCLNLLLVKACGCQVQAVRNMIGIVEETTNFAGDSPECLQLLKKKIQDHCPDVTGDTLFNKTRWVELHEAFLRFKDLLPAVISFLEKTMQQITGEARLCYSIINFQFIFALDVVAHVMKCTLPLSRLLQSPKLNIGQAEDLAQTTVLAIENQHRMELLQFLNSCMEVQGLTSVFQSPLEFLELAMEKWALTGEHG</sequence>
<dbReference type="PANTHER" id="PTHR46289:SF14">
    <property type="entry name" value="DUF4371 DOMAIN-CONTAINING PROTEIN"/>
    <property type="match status" value="1"/>
</dbReference>
<dbReference type="EMBL" id="JARBHB010000012">
    <property type="protein sequence ID" value="KAJ8871957.1"/>
    <property type="molecule type" value="Genomic_DNA"/>
</dbReference>
<keyword evidence="3" id="KW-1185">Reference proteome</keyword>
<dbReference type="InterPro" id="IPR052958">
    <property type="entry name" value="IFN-induced_PKR_regulator"/>
</dbReference>
<evidence type="ECO:0008006" key="4">
    <source>
        <dbReference type="Google" id="ProtNLM"/>
    </source>
</evidence>
<evidence type="ECO:0000313" key="2">
    <source>
        <dbReference type="EMBL" id="KAJ8871957.1"/>
    </source>
</evidence>
<name>A0ABQ9GIU7_9NEOP</name>
<feature type="region of interest" description="Disordered" evidence="1">
    <location>
        <begin position="1"/>
        <end position="41"/>
    </location>
</feature>
<feature type="compositionally biased region" description="Basic and acidic residues" evidence="1">
    <location>
        <begin position="20"/>
        <end position="36"/>
    </location>
</feature>
<dbReference type="PANTHER" id="PTHR46289">
    <property type="entry name" value="52 KDA REPRESSOR OF THE INHIBITOR OF THE PROTEIN KINASE-LIKE PROTEIN-RELATED"/>
    <property type="match status" value="1"/>
</dbReference>
<proteinExistence type="predicted"/>
<evidence type="ECO:0000256" key="1">
    <source>
        <dbReference type="SAM" id="MobiDB-lite"/>
    </source>
</evidence>
<dbReference type="Proteomes" id="UP001159363">
    <property type="component" value="Chromosome 11"/>
</dbReference>
<organism evidence="2 3">
    <name type="scientific">Dryococelus australis</name>
    <dbReference type="NCBI Taxonomy" id="614101"/>
    <lineage>
        <taxon>Eukaryota</taxon>
        <taxon>Metazoa</taxon>
        <taxon>Ecdysozoa</taxon>
        <taxon>Arthropoda</taxon>
        <taxon>Hexapoda</taxon>
        <taxon>Insecta</taxon>
        <taxon>Pterygota</taxon>
        <taxon>Neoptera</taxon>
        <taxon>Polyneoptera</taxon>
        <taxon>Phasmatodea</taxon>
        <taxon>Verophasmatodea</taxon>
        <taxon>Anareolatae</taxon>
        <taxon>Phasmatidae</taxon>
        <taxon>Eurycanthinae</taxon>
        <taxon>Dryococelus</taxon>
    </lineage>
</organism>
<evidence type="ECO:0000313" key="3">
    <source>
        <dbReference type="Proteomes" id="UP001159363"/>
    </source>
</evidence>
<accession>A0ABQ9GIU7</accession>
<protein>
    <recommendedName>
        <fullName evidence="4">DUF4371 domain-containing protein</fullName>
    </recommendedName>
</protein>
<comment type="caution">
    <text evidence="2">The sequence shown here is derived from an EMBL/GenBank/DDBJ whole genome shotgun (WGS) entry which is preliminary data.</text>
</comment>